<comment type="subcellular location">
    <subcellularLocation>
        <location evidence="4">Cytoplasm</location>
    </subcellularLocation>
</comment>
<dbReference type="EMBL" id="JZEX01000042">
    <property type="protein sequence ID" value="KKB13281.1"/>
    <property type="molecule type" value="Genomic_DNA"/>
</dbReference>
<dbReference type="GO" id="GO:0055129">
    <property type="term" value="P:L-proline biosynthetic process"/>
    <property type="evidence" value="ECO:0007669"/>
    <property type="project" value="UniProtKB-UniRule"/>
</dbReference>
<dbReference type="GO" id="GO:0004735">
    <property type="term" value="F:pyrroline-5-carboxylate reductase activity"/>
    <property type="evidence" value="ECO:0007669"/>
    <property type="project" value="UniProtKB-UniRule"/>
</dbReference>
<evidence type="ECO:0000256" key="4">
    <source>
        <dbReference type="HAMAP-Rule" id="MF_01925"/>
    </source>
</evidence>
<feature type="binding site" evidence="6">
    <location>
        <begin position="70"/>
        <end position="73"/>
    </location>
    <ligand>
        <name>NADP(+)</name>
        <dbReference type="ChEBI" id="CHEBI:58349"/>
    </ligand>
</feature>
<keyword evidence="4" id="KW-0963">Cytoplasm</keyword>
<comment type="caution">
    <text evidence="9">The sequence shown here is derived from an EMBL/GenBank/DDBJ whole genome shotgun (WGS) entry which is preliminary data.</text>
</comment>
<comment type="catalytic activity">
    <reaction evidence="4">
        <text>L-proline + NADP(+) = (S)-1-pyrroline-5-carboxylate + NADPH + 2 H(+)</text>
        <dbReference type="Rhea" id="RHEA:14109"/>
        <dbReference type="ChEBI" id="CHEBI:15378"/>
        <dbReference type="ChEBI" id="CHEBI:17388"/>
        <dbReference type="ChEBI" id="CHEBI:57783"/>
        <dbReference type="ChEBI" id="CHEBI:58349"/>
        <dbReference type="ChEBI" id="CHEBI:60039"/>
        <dbReference type="EC" id="1.5.1.2"/>
    </reaction>
</comment>
<dbReference type="SUPFAM" id="SSF48179">
    <property type="entry name" value="6-phosphogluconate dehydrogenase C-terminal domain-like"/>
    <property type="match status" value="1"/>
</dbReference>
<evidence type="ECO:0000256" key="3">
    <source>
        <dbReference type="ARBA" id="ARBA00023002"/>
    </source>
</evidence>
<evidence type="ECO:0000256" key="5">
    <source>
        <dbReference type="NCBIfam" id="TIGR00112"/>
    </source>
</evidence>
<dbReference type="PATRIC" id="fig|443610.3.peg.3046"/>
<dbReference type="InterPro" id="IPR036291">
    <property type="entry name" value="NAD(P)-bd_dom_sf"/>
</dbReference>
<comment type="function">
    <text evidence="4">Catalyzes the reduction of 1-pyrroline-5-carboxylate (PCA) to L-proline.</text>
</comment>
<evidence type="ECO:0000313" key="9">
    <source>
        <dbReference type="EMBL" id="KKB13281.1"/>
    </source>
</evidence>
<keyword evidence="2 4" id="KW-0521">NADP</keyword>
<evidence type="ECO:0000259" key="8">
    <source>
        <dbReference type="Pfam" id="PF14748"/>
    </source>
</evidence>
<keyword evidence="4" id="KW-0641">Proline biosynthesis</keyword>
<dbReference type="GO" id="GO:0005737">
    <property type="term" value="C:cytoplasm"/>
    <property type="evidence" value="ECO:0007669"/>
    <property type="project" value="UniProtKB-SubCell"/>
</dbReference>
<name>A0A0F5FWL9_9HYPH</name>
<accession>A0A0F5FWL9</accession>
<dbReference type="Gene3D" id="1.10.3730.10">
    <property type="entry name" value="ProC C-terminal domain-like"/>
    <property type="match status" value="1"/>
</dbReference>
<dbReference type="PANTHER" id="PTHR11645:SF0">
    <property type="entry name" value="PYRROLINE-5-CARBOXYLATE REDUCTASE 3"/>
    <property type="match status" value="1"/>
</dbReference>
<dbReference type="InterPro" id="IPR028939">
    <property type="entry name" value="P5C_Rdtase_cat_N"/>
</dbReference>
<feature type="domain" description="Pyrroline-5-carboxylate reductase catalytic N-terminal" evidence="7">
    <location>
        <begin position="7"/>
        <end position="99"/>
    </location>
</feature>
<keyword evidence="3 4" id="KW-0560">Oxidoreductase</keyword>
<dbReference type="PANTHER" id="PTHR11645">
    <property type="entry name" value="PYRROLINE-5-CARBOXYLATE REDUCTASE"/>
    <property type="match status" value="1"/>
</dbReference>
<comment type="similarity">
    <text evidence="1 4">Belongs to the pyrroline-5-carboxylate reductase family.</text>
</comment>
<evidence type="ECO:0000256" key="1">
    <source>
        <dbReference type="ARBA" id="ARBA00005525"/>
    </source>
</evidence>
<dbReference type="Pfam" id="PF14748">
    <property type="entry name" value="P5CR_dimer"/>
    <property type="match status" value="1"/>
</dbReference>
<dbReference type="Gene3D" id="3.40.50.720">
    <property type="entry name" value="NAD(P)-binding Rossmann-like Domain"/>
    <property type="match status" value="1"/>
</dbReference>
<evidence type="ECO:0000256" key="2">
    <source>
        <dbReference type="ARBA" id="ARBA00022857"/>
    </source>
</evidence>
<dbReference type="UniPathway" id="UPA00098">
    <property type="reaction ID" value="UER00361"/>
</dbReference>
<dbReference type="HAMAP" id="MF_01925">
    <property type="entry name" value="P5C_reductase"/>
    <property type="match status" value="1"/>
</dbReference>
<feature type="domain" description="Pyrroline-5-carboxylate reductase dimerisation" evidence="8">
    <location>
        <begin position="162"/>
        <end position="267"/>
    </location>
</feature>
<evidence type="ECO:0000259" key="7">
    <source>
        <dbReference type="Pfam" id="PF03807"/>
    </source>
</evidence>
<dbReference type="STRING" id="443610.VE25_02840"/>
<feature type="binding site" evidence="6">
    <location>
        <begin position="10"/>
        <end position="15"/>
    </location>
    <ligand>
        <name>NADP(+)</name>
        <dbReference type="ChEBI" id="CHEBI:58349"/>
    </ligand>
</feature>
<dbReference type="EC" id="1.5.1.2" evidence="4 5"/>
<dbReference type="SUPFAM" id="SSF51735">
    <property type="entry name" value="NAD(P)-binding Rossmann-fold domains"/>
    <property type="match status" value="1"/>
</dbReference>
<organism evidence="9 10">
    <name type="scientific">Devosia geojensis</name>
    <dbReference type="NCBI Taxonomy" id="443610"/>
    <lineage>
        <taxon>Bacteria</taxon>
        <taxon>Pseudomonadati</taxon>
        <taxon>Pseudomonadota</taxon>
        <taxon>Alphaproteobacteria</taxon>
        <taxon>Hyphomicrobiales</taxon>
        <taxon>Devosiaceae</taxon>
        <taxon>Devosia</taxon>
    </lineage>
</organism>
<comment type="pathway">
    <text evidence="4">Amino-acid biosynthesis; L-proline biosynthesis; L-proline from L-glutamate 5-semialdehyde: step 1/1.</text>
</comment>
<comment type="catalytic activity">
    <reaction evidence="4">
        <text>L-proline + NAD(+) = (S)-1-pyrroline-5-carboxylate + NADH + 2 H(+)</text>
        <dbReference type="Rhea" id="RHEA:14105"/>
        <dbReference type="ChEBI" id="CHEBI:15378"/>
        <dbReference type="ChEBI" id="CHEBI:17388"/>
        <dbReference type="ChEBI" id="CHEBI:57540"/>
        <dbReference type="ChEBI" id="CHEBI:57945"/>
        <dbReference type="ChEBI" id="CHEBI:60039"/>
        <dbReference type="EC" id="1.5.1.2"/>
    </reaction>
</comment>
<dbReference type="AlphaFoldDB" id="A0A0F5FWL9"/>
<dbReference type="OrthoDB" id="9805754at2"/>
<reference evidence="9 10" key="1">
    <citation type="submission" date="2015-03" db="EMBL/GenBank/DDBJ databases">
        <authorList>
            <person name="Hassan Y.I."/>
            <person name="Lepp D."/>
            <person name="Li X.-Z."/>
            <person name="Zhou T."/>
        </authorList>
    </citation>
    <scope>NUCLEOTIDE SEQUENCE [LARGE SCALE GENOMIC DNA]</scope>
    <source>
        <strain evidence="9 10">BD-c194</strain>
    </source>
</reference>
<dbReference type="RefSeq" id="WP_046107076.1">
    <property type="nucleotide sequence ID" value="NZ_JZEX01000042.1"/>
</dbReference>
<dbReference type="InterPro" id="IPR008927">
    <property type="entry name" value="6-PGluconate_DH-like_C_sf"/>
</dbReference>
<dbReference type="Proteomes" id="UP000033632">
    <property type="component" value="Unassembled WGS sequence"/>
</dbReference>
<evidence type="ECO:0000256" key="6">
    <source>
        <dbReference type="PIRSR" id="PIRSR000193-1"/>
    </source>
</evidence>
<protein>
    <recommendedName>
        <fullName evidence="4 5">Pyrroline-5-carboxylate reductase</fullName>
        <shortName evidence="4">P5C reductase</shortName>
        <shortName evidence="4">P5CR</shortName>
        <ecNumber evidence="4 5">1.5.1.2</ecNumber>
    </recommendedName>
    <alternativeName>
        <fullName evidence="4">PCA reductase</fullName>
    </alternativeName>
</protein>
<sequence>MTAVGPVMLIGAGKMGAALARGWLDGGLAPSNLVVVDPHPGEAAKALAEDYGLTLNTEPLGLQPNVLVIAVKPQVVDPVLEALRPVVGPQTLVLSIAAGIGIERLSKGLGTDRIVRTMPNTPAQIGKGMTGAVAGPGVGAAEKRTVDALLGAAGKVAWFESEGDLDAVTAVSGSGPAYVFHLVEALAEAGRRQGLSEAAAMQLARQTVIGAAALMEADPASAARLRENVTSPNGTTAAALAVLMGEPGLTDLVDRAVDAARKRSEELGRS</sequence>
<dbReference type="Pfam" id="PF03807">
    <property type="entry name" value="F420_oxidored"/>
    <property type="match status" value="1"/>
</dbReference>
<dbReference type="FunFam" id="1.10.3730.10:FF:000001">
    <property type="entry name" value="Pyrroline-5-carboxylate reductase"/>
    <property type="match status" value="1"/>
</dbReference>
<proteinExistence type="inferred from homology"/>
<keyword evidence="10" id="KW-1185">Reference proteome</keyword>
<keyword evidence="4" id="KW-0028">Amino-acid biosynthesis</keyword>
<dbReference type="NCBIfam" id="TIGR00112">
    <property type="entry name" value="proC"/>
    <property type="match status" value="1"/>
</dbReference>
<evidence type="ECO:0000313" key="10">
    <source>
        <dbReference type="Proteomes" id="UP000033632"/>
    </source>
</evidence>
<gene>
    <name evidence="4" type="primary">proC</name>
    <name evidence="9" type="ORF">VE25_02840</name>
</gene>
<dbReference type="PIRSF" id="PIRSF000193">
    <property type="entry name" value="Pyrrol-5-carb_rd"/>
    <property type="match status" value="1"/>
</dbReference>
<dbReference type="InterPro" id="IPR000304">
    <property type="entry name" value="Pyrroline-COOH_reductase"/>
</dbReference>
<dbReference type="InterPro" id="IPR029036">
    <property type="entry name" value="P5CR_dimer"/>
</dbReference>